<feature type="transmembrane region" description="Helical" evidence="1">
    <location>
        <begin position="176"/>
        <end position="199"/>
    </location>
</feature>
<dbReference type="RefSeq" id="XP_068369572.1">
    <property type="nucleotide sequence ID" value="XM_068490846.1"/>
</dbReference>
<keyword evidence="1" id="KW-0472">Membrane</keyword>
<keyword evidence="1" id="KW-0812">Transmembrane</keyword>
<reference evidence="2" key="1">
    <citation type="submission" date="2016-10" db="EMBL/GenBank/DDBJ databases">
        <authorList>
            <person name="Benchimol M."/>
            <person name="Almeida L.G."/>
            <person name="Vasconcelos A.T."/>
            <person name="Perreira-Neves A."/>
            <person name="Rosa I.A."/>
            <person name="Tasca T."/>
            <person name="Bogo M.R."/>
            <person name="de Souza W."/>
        </authorList>
    </citation>
    <scope>NUCLEOTIDE SEQUENCE [LARGE SCALE GENOMIC DNA]</scope>
    <source>
        <strain evidence="2">K</strain>
    </source>
</reference>
<feature type="transmembrane region" description="Helical" evidence="1">
    <location>
        <begin position="247"/>
        <end position="266"/>
    </location>
</feature>
<feature type="transmembrane region" description="Helical" evidence="1">
    <location>
        <begin position="149"/>
        <end position="170"/>
    </location>
</feature>
<feature type="transmembrane region" description="Helical" evidence="1">
    <location>
        <begin position="211"/>
        <end position="235"/>
    </location>
</feature>
<sequence>MNFAALLAVFLTITHTGRFIFVILSLWQFYISDQMGFFITYCVIFGLIYLIQIIIMSFNATNAILSIFSLQFIRIPFLVEKPKYRNRIVYFTCIEILNSMISGYLSAYLVIQTDRLPIWITIPHLVLSCLDVSIYYDGVMFNSPMVMTLASYIVITLEFFLTTAFTSVLITLKRFWIAFCAGFWRLIIAFEPFAFWCSLQTAISPFRAMSLCISARSLVAVYLLYMEMFLMIYITCWLMEKTVLNQVFAYIYAVYYLIFVLIQLCSNNLPFTHKIRPITLAMKEEPQLFDPAVL</sequence>
<organism evidence="2 3">
    <name type="scientific">Tritrichomonas foetus</name>
    <dbReference type="NCBI Taxonomy" id="1144522"/>
    <lineage>
        <taxon>Eukaryota</taxon>
        <taxon>Metamonada</taxon>
        <taxon>Parabasalia</taxon>
        <taxon>Tritrichomonadida</taxon>
        <taxon>Tritrichomonadidae</taxon>
        <taxon>Tritrichomonas</taxon>
    </lineage>
</organism>
<dbReference type="OrthoDB" id="10547462at2759"/>
<accession>A0A1J4L385</accession>
<feature type="transmembrane region" description="Helical" evidence="1">
    <location>
        <begin position="35"/>
        <end position="68"/>
    </location>
</feature>
<evidence type="ECO:0000313" key="2">
    <source>
        <dbReference type="EMBL" id="OHT16436.1"/>
    </source>
</evidence>
<name>A0A1J4L385_9EUKA</name>
<gene>
    <name evidence="2" type="ORF">TRFO_02695</name>
</gene>
<evidence type="ECO:0000256" key="1">
    <source>
        <dbReference type="SAM" id="Phobius"/>
    </source>
</evidence>
<dbReference type="GeneID" id="94825550"/>
<proteinExistence type="predicted"/>
<keyword evidence="1" id="KW-1133">Transmembrane helix</keyword>
<feature type="transmembrane region" description="Helical" evidence="1">
    <location>
        <begin position="117"/>
        <end position="137"/>
    </location>
</feature>
<dbReference type="Proteomes" id="UP000179807">
    <property type="component" value="Unassembled WGS sequence"/>
</dbReference>
<dbReference type="AlphaFoldDB" id="A0A1J4L385"/>
<comment type="caution">
    <text evidence="2">The sequence shown here is derived from an EMBL/GenBank/DDBJ whole genome shotgun (WGS) entry which is preliminary data.</text>
</comment>
<feature type="transmembrane region" description="Helical" evidence="1">
    <location>
        <begin position="88"/>
        <end position="111"/>
    </location>
</feature>
<evidence type="ECO:0000313" key="3">
    <source>
        <dbReference type="Proteomes" id="UP000179807"/>
    </source>
</evidence>
<dbReference type="EMBL" id="MLAK01000111">
    <property type="protein sequence ID" value="OHT16436.1"/>
    <property type="molecule type" value="Genomic_DNA"/>
</dbReference>
<keyword evidence="3" id="KW-1185">Reference proteome</keyword>
<dbReference type="VEuPathDB" id="TrichDB:TRFO_02695"/>
<protein>
    <submittedName>
        <fullName evidence="2">Uncharacterized protein</fullName>
    </submittedName>
</protein>